<dbReference type="RefSeq" id="WP_407823995.1">
    <property type="nucleotide sequence ID" value="NZ_JBJLSN010000011.1"/>
</dbReference>
<keyword evidence="1" id="KW-0812">Transmembrane</keyword>
<evidence type="ECO:0000256" key="1">
    <source>
        <dbReference type="SAM" id="Phobius"/>
    </source>
</evidence>
<dbReference type="Proteomes" id="UP001628281">
    <property type="component" value="Unassembled WGS sequence"/>
</dbReference>
<protein>
    <submittedName>
        <fullName evidence="2">Uncharacterized protein</fullName>
    </submittedName>
</protein>
<evidence type="ECO:0000313" key="3">
    <source>
        <dbReference type="Proteomes" id="UP001628281"/>
    </source>
</evidence>
<feature type="transmembrane region" description="Helical" evidence="1">
    <location>
        <begin position="27"/>
        <end position="45"/>
    </location>
</feature>
<organism evidence="2 3">
    <name type="scientific">Azospirillum argentinense</name>
    <dbReference type="NCBI Taxonomy" id="2970906"/>
    <lineage>
        <taxon>Bacteria</taxon>
        <taxon>Pseudomonadati</taxon>
        <taxon>Pseudomonadota</taxon>
        <taxon>Alphaproteobacteria</taxon>
        <taxon>Rhodospirillales</taxon>
        <taxon>Azospirillaceae</taxon>
        <taxon>Azospirillum</taxon>
    </lineage>
</organism>
<reference evidence="2 3" key="1">
    <citation type="submission" date="2024-11" db="EMBL/GenBank/DDBJ databases">
        <title>Draft genome sequences of two bacteria associated to sugarcane roots in Colombia.</title>
        <authorList>
            <person name="Pardo-Diaz S."/>
            <person name="Masmela-Mendoza J."/>
            <person name="Delgadillo-Duran P."/>
            <person name="Bautista E.J."/>
            <person name="Rojas-Tapias D.F."/>
        </authorList>
    </citation>
    <scope>NUCLEOTIDE SEQUENCE [LARGE SCALE GENOMIC DNA]</scope>
    <source>
        <strain evidence="2 3">Ap18</strain>
    </source>
</reference>
<dbReference type="EMBL" id="JBJLSN010000011">
    <property type="protein sequence ID" value="MFL7901532.1"/>
    <property type="molecule type" value="Genomic_DNA"/>
</dbReference>
<name>A0ABW8VAP3_9PROT</name>
<proteinExistence type="predicted"/>
<accession>A0ABW8VAP3</accession>
<keyword evidence="3" id="KW-1185">Reference proteome</keyword>
<gene>
    <name evidence="2" type="ORF">ACJ41P_10395</name>
</gene>
<keyword evidence="1" id="KW-1133">Transmembrane helix</keyword>
<sequence>MASVCLALLTFAVSCLCGFAYSATHSLSVGLLGVAALALTAVIVSKEI</sequence>
<comment type="caution">
    <text evidence="2">The sequence shown here is derived from an EMBL/GenBank/DDBJ whole genome shotgun (WGS) entry which is preliminary data.</text>
</comment>
<evidence type="ECO:0000313" key="2">
    <source>
        <dbReference type="EMBL" id="MFL7901532.1"/>
    </source>
</evidence>
<keyword evidence="1" id="KW-0472">Membrane</keyword>